<dbReference type="Proteomes" id="UP001165283">
    <property type="component" value="Unassembled WGS sequence"/>
</dbReference>
<organism evidence="2 3">
    <name type="scientific">Pseudonocardia humida</name>
    <dbReference type="NCBI Taxonomy" id="2800819"/>
    <lineage>
        <taxon>Bacteria</taxon>
        <taxon>Bacillati</taxon>
        <taxon>Actinomycetota</taxon>
        <taxon>Actinomycetes</taxon>
        <taxon>Pseudonocardiales</taxon>
        <taxon>Pseudonocardiaceae</taxon>
        <taxon>Pseudonocardia</taxon>
    </lineage>
</organism>
<comment type="similarity">
    <text evidence="1">Belongs to the phD/YefM antitoxin family.</text>
</comment>
<dbReference type="NCBIfam" id="TIGR01552">
    <property type="entry name" value="phd_fam"/>
    <property type="match status" value="1"/>
</dbReference>
<sequence>MGQVPVRELNQDTAGVLARVENGETVEITRHGRVIGRIVPAGVGELDDWVAQGRVVPATVAGPIPMPAHRAEAGAEAGRLLRDLRDEERW</sequence>
<proteinExistence type="inferred from homology"/>
<comment type="caution">
    <text evidence="2">The sequence shown here is derived from an EMBL/GenBank/DDBJ whole genome shotgun (WGS) entry which is preliminary data.</text>
</comment>
<dbReference type="InterPro" id="IPR036165">
    <property type="entry name" value="YefM-like_sf"/>
</dbReference>
<dbReference type="Gene3D" id="3.40.1620.10">
    <property type="entry name" value="YefM-like domain"/>
    <property type="match status" value="1"/>
</dbReference>
<accession>A0ABT1A3P9</accession>
<dbReference type="SUPFAM" id="SSF143120">
    <property type="entry name" value="YefM-like"/>
    <property type="match status" value="1"/>
</dbReference>
<dbReference type="RefSeq" id="WP_252441277.1">
    <property type="nucleotide sequence ID" value="NZ_JAGSOV010000045.1"/>
</dbReference>
<name>A0ABT1A3P9_9PSEU</name>
<keyword evidence="3" id="KW-1185">Reference proteome</keyword>
<evidence type="ECO:0000313" key="3">
    <source>
        <dbReference type="Proteomes" id="UP001165283"/>
    </source>
</evidence>
<evidence type="ECO:0000256" key="1">
    <source>
        <dbReference type="ARBA" id="ARBA00009981"/>
    </source>
</evidence>
<dbReference type="PANTHER" id="PTHR35377">
    <property type="entry name" value="ANTITOXIN VAPB49-RELATED-RELATED"/>
    <property type="match status" value="1"/>
</dbReference>
<protein>
    <submittedName>
        <fullName evidence="2">Type II toxin-antitoxin system prevent-host-death family antitoxin</fullName>
    </submittedName>
</protein>
<dbReference type="InterPro" id="IPR051416">
    <property type="entry name" value="phD-YefM_TA_antitoxins"/>
</dbReference>
<reference evidence="2" key="1">
    <citation type="submission" date="2021-04" db="EMBL/GenBank/DDBJ databases">
        <title>Pseudonocardia sp. nov., isolated from sandy soil of mangrove forest.</title>
        <authorList>
            <person name="Zan Z."/>
            <person name="Huang R."/>
            <person name="Liu W."/>
        </authorList>
    </citation>
    <scope>NUCLEOTIDE SEQUENCE</scope>
    <source>
        <strain evidence="2">S2-4</strain>
    </source>
</reference>
<evidence type="ECO:0000313" key="2">
    <source>
        <dbReference type="EMBL" id="MCO1657626.1"/>
    </source>
</evidence>
<dbReference type="PANTHER" id="PTHR35377:SF5">
    <property type="entry name" value="ANTITOXIN VAPB46"/>
    <property type="match status" value="1"/>
</dbReference>
<gene>
    <name evidence="2" type="ORF">KDL28_21435</name>
</gene>
<dbReference type="EMBL" id="JAGSOV010000045">
    <property type="protein sequence ID" value="MCO1657626.1"/>
    <property type="molecule type" value="Genomic_DNA"/>
</dbReference>